<dbReference type="GO" id="GO:0003677">
    <property type="term" value="F:DNA binding"/>
    <property type="evidence" value="ECO:0007669"/>
    <property type="project" value="InterPro"/>
</dbReference>
<dbReference type="PANTHER" id="PTHR11274:SF0">
    <property type="entry name" value="GENERAL TRANSCRIPTION AND DNA REPAIR FACTOR IIH HELICASE SUBUNIT XPB"/>
    <property type="match status" value="1"/>
</dbReference>
<dbReference type="GO" id="GO:0005524">
    <property type="term" value="F:ATP binding"/>
    <property type="evidence" value="ECO:0007669"/>
    <property type="project" value="UniProtKB-KW"/>
</dbReference>
<dbReference type="PROSITE" id="PS51192">
    <property type="entry name" value="HELICASE_ATP_BIND_1"/>
    <property type="match status" value="1"/>
</dbReference>
<evidence type="ECO:0000256" key="3">
    <source>
        <dbReference type="ARBA" id="ARBA00022806"/>
    </source>
</evidence>
<dbReference type="InterPro" id="IPR006935">
    <property type="entry name" value="Helicase/UvrB_N"/>
</dbReference>
<name>A0A8S5RI68_9VIRU</name>
<keyword evidence="4" id="KW-0067">ATP-binding</keyword>
<dbReference type="Pfam" id="PF04851">
    <property type="entry name" value="ResIII"/>
    <property type="match status" value="2"/>
</dbReference>
<keyword evidence="1" id="KW-0547">Nucleotide-binding</keyword>
<evidence type="ECO:0000256" key="2">
    <source>
        <dbReference type="ARBA" id="ARBA00022801"/>
    </source>
</evidence>
<dbReference type="InterPro" id="IPR027417">
    <property type="entry name" value="P-loop_NTPase"/>
</dbReference>
<evidence type="ECO:0000256" key="4">
    <source>
        <dbReference type="ARBA" id="ARBA00022840"/>
    </source>
</evidence>
<organism evidence="6">
    <name type="scientific">virus sp. ctML55</name>
    <dbReference type="NCBI Taxonomy" id="2827627"/>
    <lineage>
        <taxon>Viruses</taxon>
    </lineage>
</organism>
<feature type="domain" description="Helicase ATP-binding" evidence="5">
    <location>
        <begin position="19"/>
        <end position="152"/>
    </location>
</feature>
<dbReference type="EMBL" id="BK059105">
    <property type="protein sequence ID" value="DAE30668.1"/>
    <property type="molecule type" value="Genomic_DNA"/>
</dbReference>
<evidence type="ECO:0000256" key="1">
    <source>
        <dbReference type="ARBA" id="ARBA00022741"/>
    </source>
</evidence>
<dbReference type="InterPro" id="IPR014001">
    <property type="entry name" value="Helicase_ATP-bd"/>
</dbReference>
<accession>A0A8S5RI68</accession>
<evidence type="ECO:0000313" key="6">
    <source>
        <dbReference type="EMBL" id="DAE30668.1"/>
    </source>
</evidence>
<dbReference type="Gene3D" id="3.40.50.300">
    <property type="entry name" value="P-loop containing nucleotide triphosphate hydrolases"/>
    <property type="match status" value="2"/>
</dbReference>
<protein>
    <submittedName>
        <fullName evidence="6">Chromatin remodeling complex ATPase</fullName>
    </submittedName>
</protein>
<keyword evidence="2" id="KW-0378">Hydrolase</keyword>
<reference evidence="6" key="1">
    <citation type="journal article" date="2021" name="Proc. Natl. Acad. Sci. U.S.A.">
        <title>A Catalog of Tens of Thousands of Viruses from Human Metagenomes Reveals Hidden Associations with Chronic Diseases.</title>
        <authorList>
            <person name="Tisza M.J."/>
            <person name="Buck C.B."/>
        </authorList>
    </citation>
    <scope>NUCLEOTIDE SEQUENCE</scope>
    <source>
        <strain evidence="6">CtML55</strain>
    </source>
</reference>
<dbReference type="GO" id="GO:0004386">
    <property type="term" value="F:helicase activity"/>
    <property type="evidence" value="ECO:0007669"/>
    <property type="project" value="UniProtKB-KW"/>
</dbReference>
<dbReference type="InterPro" id="IPR050615">
    <property type="entry name" value="ATP-dep_DNA_Helicase"/>
</dbReference>
<keyword evidence="3" id="KW-0347">Helicase</keyword>
<dbReference type="GO" id="GO:0016787">
    <property type="term" value="F:hydrolase activity"/>
    <property type="evidence" value="ECO:0007669"/>
    <property type="project" value="UniProtKB-KW"/>
</dbReference>
<dbReference type="PANTHER" id="PTHR11274">
    <property type="entry name" value="RAD25/XP-B DNA REPAIR HELICASE"/>
    <property type="match status" value="1"/>
</dbReference>
<proteinExistence type="predicted"/>
<evidence type="ECO:0000259" key="5">
    <source>
        <dbReference type="PROSITE" id="PS51192"/>
    </source>
</evidence>
<dbReference type="SUPFAM" id="SSF52540">
    <property type="entry name" value="P-loop containing nucleoside triphosphate hydrolases"/>
    <property type="match status" value="1"/>
</dbReference>
<sequence>MKDLFTPVTRDERQEQCKRAWLLHKGRGTIEACTGFGKTRCAINCLKAVLSKYPTIRALVVVPTELLKNQWIDILDKEGLGLNTEVQVVNTTAKNGYECDFLIIDEIHRTAAETLQFVFSKVKYKLILGLTATLERLDGRHTIVEKYCPVVDSVTIEVAKANGWVSDFTEYQVIITAEDIESYREQNREFIRHFEFFNFDFGLAMSMVGKDGLRNRLNYRNQICSSSDKAELSNALKQITFHSTAFMRALQARKKFIHNHPAKLEVAREIIAHRADKKIITFSANTAMAEKIGVGYVYTGKESKKQNRITLEEFALLDKGVINSCKLAIEGFDCPGLSVGIMLGVDSSSTKSTQAAGRVIRKEGSKYSEIFTLVLEDTVEQEWFKKSHQKSEYVTIDVDNLRKLLNGEPWEPYKKKLQNFTYRF</sequence>
<dbReference type="InterPro" id="IPR001650">
    <property type="entry name" value="Helicase_C-like"/>
</dbReference>
<dbReference type="Pfam" id="PF00271">
    <property type="entry name" value="Helicase_C"/>
    <property type="match status" value="1"/>
</dbReference>
<dbReference type="SMART" id="SM00487">
    <property type="entry name" value="DEXDc"/>
    <property type="match status" value="1"/>
</dbReference>